<feature type="region of interest" description="Disordered" evidence="2">
    <location>
        <begin position="85"/>
        <end position="296"/>
    </location>
</feature>
<dbReference type="InterPro" id="IPR009009">
    <property type="entry name" value="RlpA-like_DPBB"/>
</dbReference>
<dbReference type="OrthoDB" id="623670at2759"/>
<keyword evidence="7" id="KW-1185">Reference proteome</keyword>
<evidence type="ECO:0000313" key="6">
    <source>
        <dbReference type="EMBL" id="PLW45399.1"/>
    </source>
</evidence>
<dbReference type="InterPro" id="IPR036908">
    <property type="entry name" value="RlpA-like_sf"/>
</dbReference>
<gene>
    <name evidence="6" type="ORF">PCANC_11900</name>
    <name evidence="5" type="ORF">PCASD_25361</name>
</gene>
<dbReference type="EMBL" id="PGCI01001315">
    <property type="protein sequence ID" value="PLW05632.1"/>
    <property type="molecule type" value="Genomic_DNA"/>
</dbReference>
<name>A0A2N5RXE7_9BASI</name>
<dbReference type="Proteomes" id="UP000235388">
    <property type="component" value="Unassembled WGS sequence"/>
</dbReference>
<evidence type="ECO:0000256" key="1">
    <source>
        <dbReference type="ARBA" id="ARBA00022729"/>
    </source>
</evidence>
<dbReference type="PANTHER" id="PTHR31836:SF27">
    <property type="entry name" value="RLPA-LIKE PROTEIN DOUBLE-PSI BETA-BARREL DOMAIN-CONTAINING PROTEIN"/>
    <property type="match status" value="1"/>
</dbReference>
<dbReference type="Pfam" id="PF03330">
    <property type="entry name" value="DPBB_1"/>
    <property type="match status" value="1"/>
</dbReference>
<evidence type="ECO:0000313" key="5">
    <source>
        <dbReference type="EMBL" id="PLW05632.1"/>
    </source>
</evidence>
<evidence type="ECO:0000259" key="4">
    <source>
        <dbReference type="Pfam" id="PF03330"/>
    </source>
</evidence>
<protein>
    <recommendedName>
        <fullName evidence="4">RlpA-like protein double-psi beta-barrel domain-containing protein</fullName>
    </recommendedName>
</protein>
<evidence type="ECO:0000256" key="3">
    <source>
        <dbReference type="SAM" id="SignalP"/>
    </source>
</evidence>
<dbReference type="InterPro" id="IPR051477">
    <property type="entry name" value="Expansin_CellWall"/>
</dbReference>
<dbReference type="Gene3D" id="2.40.40.10">
    <property type="entry name" value="RlpA-like domain"/>
    <property type="match status" value="1"/>
</dbReference>
<feature type="compositionally biased region" description="Basic and acidic residues" evidence="2">
    <location>
        <begin position="216"/>
        <end position="251"/>
    </location>
</feature>
<feature type="compositionally biased region" description="Low complexity" evidence="2">
    <location>
        <begin position="42"/>
        <end position="53"/>
    </location>
</feature>
<organism evidence="5 8">
    <name type="scientific">Puccinia coronata f. sp. avenae</name>
    <dbReference type="NCBI Taxonomy" id="200324"/>
    <lineage>
        <taxon>Eukaryota</taxon>
        <taxon>Fungi</taxon>
        <taxon>Dikarya</taxon>
        <taxon>Basidiomycota</taxon>
        <taxon>Pucciniomycotina</taxon>
        <taxon>Pucciniomycetes</taxon>
        <taxon>Pucciniales</taxon>
        <taxon>Pucciniaceae</taxon>
        <taxon>Puccinia</taxon>
    </lineage>
</organism>
<dbReference type="SUPFAM" id="SSF50685">
    <property type="entry name" value="Barwin-like endoglucanases"/>
    <property type="match status" value="1"/>
</dbReference>
<dbReference type="Proteomes" id="UP000235392">
    <property type="component" value="Unassembled WGS sequence"/>
</dbReference>
<feature type="domain" description="RlpA-like protein double-psi beta-barrel" evidence="4">
    <location>
        <begin position="301"/>
        <end position="393"/>
    </location>
</feature>
<dbReference type="STRING" id="200324.A0A2N5RXE7"/>
<dbReference type="EMBL" id="PGCJ01000128">
    <property type="protein sequence ID" value="PLW45399.1"/>
    <property type="molecule type" value="Genomic_DNA"/>
</dbReference>
<sequence>MFPRSIAPFFFLAALLLAVVGPSLSRPSALRATASTSALSHKQFIRRSSSPSPLRRRSFDDQFAGSDDLTPVDFLYLDNADTSNIRRSLDTDPDDQEKARAEDDWEQFVATTPDEDPDSYPDSFAEDGEVASSCTGSNESEGHDAQKTSANSGNPKHSEKVNSGAEYLTNEPSDSEAAKKKEAEDAKKKAAEAAAKKEAEAAKQQEAESLQQQQADAEKQKKDEEEKQKEADAAKAKKDADAAKQAEEAKKKQAGSSSTAPDSYKITDVKPIPGTSVTTGTAHKDHSADSYSTPSSDVYSGDATFYQPDLGACGMTNQSSEMVVAVSHLLYDSFRQDPGNPNTNDVCKKKIRATYQGRSVDVMVVDRCVGCDRYSLDFTLAAFQKLGRQEEGRLHGMTWTFLS</sequence>
<feature type="signal peptide" evidence="3">
    <location>
        <begin position="1"/>
        <end position="25"/>
    </location>
</feature>
<dbReference type="CDD" id="cd22191">
    <property type="entry name" value="DPBB_RlpA_EXP_N-like"/>
    <property type="match status" value="1"/>
</dbReference>
<dbReference type="AlphaFoldDB" id="A0A2N5RXE7"/>
<reference evidence="7 8" key="1">
    <citation type="submission" date="2017-11" db="EMBL/GenBank/DDBJ databases">
        <title>De novo assembly and phasing of dikaryotic genomes from two isolates of Puccinia coronata f. sp. avenae, the causal agent of oat crown rust.</title>
        <authorList>
            <person name="Miller M.E."/>
            <person name="Zhang Y."/>
            <person name="Omidvar V."/>
            <person name="Sperschneider J."/>
            <person name="Schwessinger B."/>
            <person name="Raley C."/>
            <person name="Palmer J.M."/>
            <person name="Garnica D."/>
            <person name="Upadhyaya N."/>
            <person name="Rathjen J."/>
            <person name="Taylor J.M."/>
            <person name="Park R.F."/>
            <person name="Dodds P.N."/>
            <person name="Hirsch C.D."/>
            <person name="Kianian S.F."/>
            <person name="Figueroa M."/>
        </authorList>
    </citation>
    <scope>NUCLEOTIDE SEQUENCE [LARGE SCALE GENOMIC DNA]</scope>
    <source>
        <strain evidence="6">12NC29</strain>
        <strain evidence="5">12SD80</strain>
    </source>
</reference>
<evidence type="ECO:0000313" key="7">
    <source>
        <dbReference type="Proteomes" id="UP000235388"/>
    </source>
</evidence>
<keyword evidence="1 3" id="KW-0732">Signal</keyword>
<feature type="compositionally biased region" description="Basic and acidic residues" evidence="2">
    <location>
        <begin position="176"/>
        <end position="206"/>
    </location>
</feature>
<comment type="caution">
    <text evidence="5">The sequence shown here is derived from an EMBL/GenBank/DDBJ whole genome shotgun (WGS) entry which is preliminary data.</text>
</comment>
<feature type="chain" id="PRO_5015083464" description="RlpA-like protein double-psi beta-barrel domain-containing protein" evidence="3">
    <location>
        <begin position="26"/>
        <end position="403"/>
    </location>
</feature>
<proteinExistence type="predicted"/>
<feature type="region of interest" description="Disordered" evidence="2">
    <location>
        <begin position="42"/>
        <end position="62"/>
    </location>
</feature>
<accession>A0A2N5RXE7</accession>
<feature type="compositionally biased region" description="Acidic residues" evidence="2">
    <location>
        <begin position="113"/>
        <end position="129"/>
    </location>
</feature>
<evidence type="ECO:0000256" key="2">
    <source>
        <dbReference type="SAM" id="MobiDB-lite"/>
    </source>
</evidence>
<dbReference type="PANTHER" id="PTHR31836">
    <property type="match status" value="1"/>
</dbReference>
<evidence type="ECO:0000313" key="8">
    <source>
        <dbReference type="Proteomes" id="UP000235392"/>
    </source>
</evidence>